<comment type="caution">
    <text evidence="3">The sequence shown here is derived from an EMBL/GenBank/DDBJ whole genome shotgun (WGS) entry which is preliminary data.</text>
</comment>
<dbReference type="Gene3D" id="3.40.710.10">
    <property type="entry name" value="DD-peptidase/beta-lactamase superfamily"/>
    <property type="match status" value="1"/>
</dbReference>
<keyword evidence="3" id="KW-0378">Hydrolase</keyword>
<protein>
    <submittedName>
        <fullName evidence="3">Class A beta-lactamase-related serine hydrolase</fullName>
    </submittedName>
</protein>
<dbReference type="Proteomes" id="UP000265366">
    <property type="component" value="Unassembled WGS sequence"/>
</dbReference>
<dbReference type="AlphaFoldDB" id="A0A3A1P1E0"/>
<sequence>MWRRRCPFSSATRRSSSTERCLPSTAASSRRGDQNQPPSARPELVEGPFFSCSRARRKGSPSTSSGRTELVMTAVWQDRLDHLKSVIEADIANDDYYGVVLRVARGGTVVFDEAIGHAYSGGKRPLKKDDVFSLFSVTKAFTNVLIMRAIEEGRFQLTTKVKDILPEFTGKPREDATFFHLITHQAGMPGVWSPKPGMFLDRLQELFDESIAHVHGTSQPGEKSDYSPLVNHVLMGMALVRTDPKGRNYQTLLHEDLFAPLGMDSTAMGLRQDLDARHVRPDMRGTVPIKHLSRNIEGDHALFEDPEVEAPHVGCASTCGDLWRFAEMLRREGELDGARILSPRMVRLARKVHTGDKPNELYKGVALRAGWEVPPANQGLGFQVRGSGVFQHLFGQLASPETFGNYGAGSTMFWIDPEADVTFSFLSAGVMTQAANIERCGKLSDIALSAML</sequence>
<dbReference type="EMBL" id="QXFM01000118">
    <property type="protein sequence ID" value="RIV82406.1"/>
    <property type="molecule type" value="Genomic_DNA"/>
</dbReference>
<keyword evidence="4" id="KW-1185">Reference proteome</keyword>
<feature type="domain" description="Beta-lactamase-related" evidence="2">
    <location>
        <begin position="85"/>
        <end position="429"/>
    </location>
</feature>
<dbReference type="SUPFAM" id="SSF56601">
    <property type="entry name" value="beta-lactamase/transpeptidase-like"/>
    <property type="match status" value="1"/>
</dbReference>
<evidence type="ECO:0000313" key="3">
    <source>
        <dbReference type="EMBL" id="RIV82406.1"/>
    </source>
</evidence>
<accession>A0A3A1P1E0</accession>
<dbReference type="InterPro" id="IPR001466">
    <property type="entry name" value="Beta-lactam-related"/>
</dbReference>
<dbReference type="InterPro" id="IPR012338">
    <property type="entry name" value="Beta-lactam/transpept-like"/>
</dbReference>
<dbReference type="PANTHER" id="PTHR43283:SF3">
    <property type="entry name" value="BETA-LACTAMASE FAMILY PROTEIN (AFU_ORTHOLOGUE AFUA_5G07500)"/>
    <property type="match status" value="1"/>
</dbReference>
<gene>
    <name evidence="3" type="ORF">D2V17_15250</name>
</gene>
<feature type="region of interest" description="Disordered" evidence="1">
    <location>
        <begin position="1"/>
        <end position="45"/>
    </location>
</feature>
<evidence type="ECO:0000313" key="4">
    <source>
        <dbReference type="Proteomes" id="UP000265366"/>
    </source>
</evidence>
<organism evidence="3 4">
    <name type="scientific">Aurantiacibacter xanthus</name>
    <dbReference type="NCBI Taxonomy" id="1784712"/>
    <lineage>
        <taxon>Bacteria</taxon>
        <taxon>Pseudomonadati</taxon>
        <taxon>Pseudomonadota</taxon>
        <taxon>Alphaproteobacteria</taxon>
        <taxon>Sphingomonadales</taxon>
        <taxon>Erythrobacteraceae</taxon>
        <taxon>Aurantiacibacter</taxon>
    </lineage>
</organism>
<dbReference type="InterPro" id="IPR050789">
    <property type="entry name" value="Diverse_Enzym_Activities"/>
</dbReference>
<dbReference type="OrthoDB" id="9808046at2"/>
<dbReference type="GO" id="GO:0016787">
    <property type="term" value="F:hydrolase activity"/>
    <property type="evidence" value="ECO:0007669"/>
    <property type="project" value="UniProtKB-KW"/>
</dbReference>
<evidence type="ECO:0000259" key="2">
    <source>
        <dbReference type="Pfam" id="PF00144"/>
    </source>
</evidence>
<evidence type="ECO:0000256" key="1">
    <source>
        <dbReference type="SAM" id="MobiDB-lite"/>
    </source>
</evidence>
<reference evidence="3 4" key="1">
    <citation type="submission" date="2018-08" db="EMBL/GenBank/DDBJ databases">
        <title>Erythrobacter zhengii sp.nov., a bacterium isolated from deep-sea sediment.</title>
        <authorList>
            <person name="Fang C."/>
            <person name="Wu Y.-H."/>
            <person name="Sun C."/>
            <person name="Wang H."/>
            <person name="Cheng H."/>
            <person name="Meng F.-X."/>
            <person name="Wang C.-S."/>
            <person name="Xu X.-W."/>
        </authorList>
    </citation>
    <scope>NUCLEOTIDE SEQUENCE [LARGE SCALE GENOMIC DNA]</scope>
    <source>
        <strain evidence="3 4">CCTCC AB 2015396</strain>
    </source>
</reference>
<proteinExistence type="predicted"/>
<dbReference type="PANTHER" id="PTHR43283">
    <property type="entry name" value="BETA-LACTAMASE-RELATED"/>
    <property type="match status" value="1"/>
</dbReference>
<name>A0A3A1P1E0_9SPHN</name>
<dbReference type="Pfam" id="PF00144">
    <property type="entry name" value="Beta-lactamase"/>
    <property type="match status" value="1"/>
</dbReference>